<evidence type="ECO:0000313" key="5">
    <source>
        <dbReference type="EMBL" id="JAL53635.1"/>
    </source>
</evidence>
<dbReference type="InterPro" id="IPR017853">
    <property type="entry name" value="GH"/>
</dbReference>
<dbReference type="InterPro" id="IPR031330">
    <property type="entry name" value="Gly_Hdrlase_35_cat"/>
</dbReference>
<dbReference type="Pfam" id="PF21467">
    <property type="entry name" value="BetaGal_gal-bd"/>
    <property type="match status" value="1"/>
</dbReference>
<evidence type="ECO:0000256" key="3">
    <source>
        <dbReference type="ARBA" id="ARBA00023295"/>
    </source>
</evidence>
<dbReference type="InterPro" id="IPR008979">
    <property type="entry name" value="Galactose-bd-like_sf"/>
</dbReference>
<evidence type="ECO:0000256" key="2">
    <source>
        <dbReference type="ARBA" id="ARBA00022801"/>
    </source>
</evidence>
<dbReference type="InterPro" id="IPR048912">
    <property type="entry name" value="BetaGal1-like_ABD1"/>
</dbReference>
<dbReference type="GO" id="GO:0004565">
    <property type="term" value="F:beta-galactosidase activity"/>
    <property type="evidence" value="ECO:0007669"/>
    <property type="project" value="InterPro"/>
</dbReference>
<dbReference type="FunFam" id="2.60.120.260:FF:000458">
    <property type="entry name" value="Uncharacterized protein"/>
    <property type="match status" value="1"/>
</dbReference>
<dbReference type="Gene3D" id="3.20.20.80">
    <property type="entry name" value="Glycosidases"/>
    <property type="match status" value="1"/>
</dbReference>
<name>A0A0P5JWY0_9CRUS</name>
<comment type="similarity">
    <text evidence="1 4">Belongs to the glycosyl hydrolase 35 family.</text>
</comment>
<sequence length="712" mass="80144">MSFYQQYWLSIYLSDKKPGESTYVLQKQADVVRRLQSAKMAKLTALLICLLPLLAWAQNDITWYDYYTAGGRTSGLVAASKDGFLLNGKPFHIISGAVHYFRIHPTQWRDRLKKLRATGANTVETYMPWNLHEPRRGEYDFSEGQNDMSYFLNVTAFVEMAQEEDLFVILRPGPFICSEWDFGGLPSWLLRDPEMKVRSSYPGFLEVADAYLTEVFRRVVDLQFQRGDGPIIAIQVENEYGAFGVGDEPRDTQYLIHLRDKMIELGAREMFFTSDTPTKNADLGAVPGELQTANFQKDADPEFDALDLLQPDKPYMVAEFWSGWFDHWGKGYHGGSSVEEFSYTLERIFTRNSSVNFYMFIGGTSFGFMNGANTLPVFPFYAPDVSSYDYDAPLSEAGDYTDKYYAAKDLIARFNRIPNIYMPAMPAESVKTVYPAIQATEHLTLDDLLLQLPSNLVIQSDNLLAMEDLPINNGNGQSYGYILYRNTASLTGGAHTIQTVGHVRDLAVFLLDQQRLTPDWKNDIQLNDFGFWALENRTFDFNADKGDTNYVVDLLVENMARNNFGPPSYFAQKRGLPEGPVLLDDEEVVGWTIFPLEFTSAWVRGLTNWNASPAPPTTVICPTLTKSTLTIADDPTDTYITTTGWGDGNRGVVFVNGFNVGRYSGIGPTKTLYIPAPLLSRGDNTILVWSLFDPVTTIAFTDQPDLGPSTQP</sequence>
<protein>
    <submittedName>
        <fullName evidence="5">Beta-galactosidase-1 protein 2</fullName>
    </submittedName>
</protein>
<reference evidence="5" key="1">
    <citation type="submission" date="2015-10" db="EMBL/GenBank/DDBJ databases">
        <title>EvidentialGene: Evidence-directed Construction of Complete mRNA Transcriptomes without Genomes.</title>
        <authorList>
            <person name="Gilbert D.G."/>
        </authorList>
    </citation>
    <scope>NUCLEOTIDE SEQUENCE</scope>
</reference>
<dbReference type="Gene3D" id="2.60.120.260">
    <property type="entry name" value="Galactose-binding domain-like"/>
    <property type="match status" value="2"/>
</dbReference>
<dbReference type="FunFam" id="3.20.20.80:FF:000115">
    <property type="entry name" value="Beta-galactosidase"/>
    <property type="match status" value="1"/>
</dbReference>
<accession>A0A0P5JWY0</accession>
<dbReference type="InterPro" id="IPR026283">
    <property type="entry name" value="B-gal_1-like"/>
</dbReference>
<dbReference type="PRINTS" id="PR00742">
    <property type="entry name" value="GLHYDRLASE35"/>
</dbReference>
<evidence type="ECO:0000256" key="4">
    <source>
        <dbReference type="RuleBase" id="RU003679"/>
    </source>
</evidence>
<dbReference type="AlphaFoldDB" id="A0A0P5JWY0"/>
<dbReference type="Pfam" id="PF21317">
    <property type="entry name" value="BetaGal_ABD_1"/>
    <property type="match status" value="1"/>
</dbReference>
<dbReference type="PIRSF" id="PIRSF006336">
    <property type="entry name" value="B-gal"/>
    <property type="match status" value="1"/>
</dbReference>
<dbReference type="GO" id="GO:0005975">
    <property type="term" value="P:carbohydrate metabolic process"/>
    <property type="evidence" value="ECO:0007669"/>
    <property type="project" value="InterPro"/>
</dbReference>
<keyword evidence="3" id="KW-0326">Glycosidase</keyword>
<dbReference type="Pfam" id="PF01301">
    <property type="entry name" value="Glyco_hydro_35"/>
    <property type="match status" value="1"/>
</dbReference>
<dbReference type="OrthoDB" id="1657402at2759"/>
<dbReference type="InterPro" id="IPR048913">
    <property type="entry name" value="BetaGal_gal-bd"/>
</dbReference>
<dbReference type="PANTHER" id="PTHR23421">
    <property type="entry name" value="BETA-GALACTOSIDASE RELATED"/>
    <property type="match status" value="1"/>
</dbReference>
<proteinExistence type="inferred from homology"/>
<keyword evidence="2" id="KW-0378">Hydrolase</keyword>
<dbReference type="SUPFAM" id="SSF49785">
    <property type="entry name" value="Galactose-binding domain-like"/>
    <property type="match status" value="1"/>
</dbReference>
<dbReference type="InterPro" id="IPR001944">
    <property type="entry name" value="Glycoside_Hdrlase_35"/>
</dbReference>
<organism evidence="5">
    <name type="scientific">Daphnia magna</name>
    <dbReference type="NCBI Taxonomy" id="35525"/>
    <lineage>
        <taxon>Eukaryota</taxon>
        <taxon>Metazoa</taxon>
        <taxon>Ecdysozoa</taxon>
        <taxon>Arthropoda</taxon>
        <taxon>Crustacea</taxon>
        <taxon>Branchiopoda</taxon>
        <taxon>Diplostraca</taxon>
        <taxon>Cladocera</taxon>
        <taxon>Anomopoda</taxon>
        <taxon>Daphniidae</taxon>
        <taxon>Daphnia</taxon>
    </lineage>
</organism>
<evidence type="ECO:0000256" key="1">
    <source>
        <dbReference type="ARBA" id="ARBA00009809"/>
    </source>
</evidence>
<dbReference type="SUPFAM" id="SSF51445">
    <property type="entry name" value="(Trans)glycosidases"/>
    <property type="match status" value="1"/>
</dbReference>
<dbReference type="EMBL" id="GDIQ01098091">
    <property type="protein sequence ID" value="JAL53635.1"/>
    <property type="molecule type" value="Transcribed_RNA"/>
</dbReference>